<evidence type="ECO:0000256" key="1">
    <source>
        <dbReference type="SAM" id="MobiDB-lite"/>
    </source>
</evidence>
<dbReference type="Proteomes" id="UP000245946">
    <property type="component" value="Unassembled WGS sequence"/>
</dbReference>
<dbReference type="EMBL" id="KZ819307">
    <property type="protein sequence ID" value="PWN95038.1"/>
    <property type="molecule type" value="Genomic_DNA"/>
</dbReference>
<keyword evidence="3" id="KW-1185">Reference proteome</keyword>
<evidence type="ECO:0000313" key="3">
    <source>
        <dbReference type="Proteomes" id="UP000245946"/>
    </source>
</evidence>
<reference evidence="2 3" key="1">
    <citation type="journal article" date="2018" name="Mol. Biol. Evol.">
        <title>Broad Genomic Sampling Reveals a Smut Pathogenic Ancestry of the Fungal Clade Ustilaginomycotina.</title>
        <authorList>
            <person name="Kijpornyongpan T."/>
            <person name="Mondo S.J."/>
            <person name="Barry K."/>
            <person name="Sandor L."/>
            <person name="Lee J."/>
            <person name="Lipzen A."/>
            <person name="Pangilinan J."/>
            <person name="LaButti K."/>
            <person name="Hainaut M."/>
            <person name="Henrissat B."/>
            <person name="Grigoriev I.V."/>
            <person name="Spatafora J.W."/>
            <person name="Aime M.C."/>
        </authorList>
    </citation>
    <scope>NUCLEOTIDE SEQUENCE [LARGE SCALE GENOMIC DNA]</scope>
    <source>
        <strain evidence="2 3">MCA 4186</strain>
    </source>
</reference>
<feature type="compositionally biased region" description="Pro residues" evidence="1">
    <location>
        <begin position="53"/>
        <end position="64"/>
    </location>
</feature>
<accession>A0A316Z245</accession>
<dbReference type="RefSeq" id="XP_025595317.1">
    <property type="nucleotide sequence ID" value="XM_025739222.1"/>
</dbReference>
<name>A0A316Z245_9BASI</name>
<dbReference type="AlphaFoldDB" id="A0A316Z245"/>
<organism evidence="2 3">
    <name type="scientific">Tilletiopsis washingtonensis</name>
    <dbReference type="NCBI Taxonomy" id="58919"/>
    <lineage>
        <taxon>Eukaryota</taxon>
        <taxon>Fungi</taxon>
        <taxon>Dikarya</taxon>
        <taxon>Basidiomycota</taxon>
        <taxon>Ustilaginomycotina</taxon>
        <taxon>Exobasidiomycetes</taxon>
        <taxon>Entylomatales</taxon>
        <taxon>Entylomatales incertae sedis</taxon>
        <taxon>Tilletiopsis</taxon>
    </lineage>
</organism>
<proteinExistence type="predicted"/>
<dbReference type="GeneID" id="37266768"/>
<gene>
    <name evidence="2" type="ORF">FA09DRAFT_158210</name>
</gene>
<sequence length="227" mass="25548">MRRVTRLPTPGTARHGARAGQARGRRGAGGLQRRAQPPRKRARGLLCQRARRPLPPPSSSPSPPRHTRSSVASSPMSLLTNTQWDEYARNYVGIWTPRDLAGPRARPAAGPIRRPRNKKRPVFWLHSAAFDEDYFEQLNEKVWTHIAGAAGVMYERDDPRFALPDFVTLYVRSDSTPTLRHFWVTIGSRKWRDVPDFALHFSGELYFEMTGTRAQCTCRACASAGAA</sequence>
<feature type="region of interest" description="Disordered" evidence="1">
    <location>
        <begin position="1"/>
        <end position="76"/>
    </location>
</feature>
<evidence type="ECO:0000313" key="2">
    <source>
        <dbReference type="EMBL" id="PWN95038.1"/>
    </source>
</evidence>
<protein>
    <submittedName>
        <fullName evidence="2">Uncharacterized protein</fullName>
    </submittedName>
</protein>